<accession>A0AAJ0GMB1</accession>
<gene>
    <name evidence="16" type="ORF">B0T15DRAFT_310650</name>
</gene>
<proteinExistence type="inferred from homology"/>
<dbReference type="GO" id="GO:0005524">
    <property type="term" value="F:ATP binding"/>
    <property type="evidence" value="ECO:0007669"/>
    <property type="project" value="UniProtKB-KW"/>
</dbReference>
<reference evidence="16" key="2">
    <citation type="submission" date="2023-06" db="EMBL/GenBank/DDBJ databases">
        <authorList>
            <consortium name="Lawrence Berkeley National Laboratory"/>
            <person name="Mondo S.J."/>
            <person name="Hensen N."/>
            <person name="Bonometti L."/>
            <person name="Westerberg I."/>
            <person name="Brannstrom I.O."/>
            <person name="Guillou S."/>
            <person name="Cros-Aarteil S."/>
            <person name="Calhoun S."/>
            <person name="Haridas S."/>
            <person name="Kuo A."/>
            <person name="Pangilinan J."/>
            <person name="Riley R."/>
            <person name="Labutti K."/>
            <person name="Andreopoulos B."/>
            <person name="Lipzen A."/>
            <person name="Chen C."/>
            <person name="Yanf M."/>
            <person name="Daum C."/>
            <person name="Ng V."/>
            <person name="Clum A."/>
            <person name="Steindorff A."/>
            <person name="Ohm R."/>
            <person name="Martin F."/>
            <person name="Silar P."/>
            <person name="Natvig D."/>
            <person name="Lalanne C."/>
            <person name="Gautier V."/>
            <person name="Ament-Velasquez S.L."/>
            <person name="Kruys A."/>
            <person name="Hutchinson M.I."/>
            <person name="Powell A.J."/>
            <person name="Barry K."/>
            <person name="Miller A.N."/>
            <person name="Grigoriev I.V."/>
            <person name="Debuchy R."/>
            <person name="Gladieux P."/>
            <person name="Thoren M.H."/>
            <person name="Johannesson H."/>
        </authorList>
    </citation>
    <scope>NUCLEOTIDE SEQUENCE</scope>
    <source>
        <strain evidence="16">CBS 333.67</strain>
    </source>
</reference>
<dbReference type="GO" id="GO:0009231">
    <property type="term" value="P:riboflavin biosynthetic process"/>
    <property type="evidence" value="ECO:0007669"/>
    <property type="project" value="InterPro"/>
</dbReference>
<comment type="caution">
    <text evidence="16">The sequence shown here is derived from an EMBL/GenBank/DDBJ whole genome shotgun (WGS) entry which is preliminary data.</text>
</comment>
<name>A0AAJ0GMB1_9PEZI</name>
<evidence type="ECO:0000256" key="6">
    <source>
        <dbReference type="ARBA" id="ARBA00022630"/>
    </source>
</evidence>
<evidence type="ECO:0000256" key="13">
    <source>
        <dbReference type="ARBA" id="ARBA00047880"/>
    </source>
</evidence>
<keyword evidence="10" id="KW-0418">Kinase</keyword>
<evidence type="ECO:0000256" key="9">
    <source>
        <dbReference type="ARBA" id="ARBA00022741"/>
    </source>
</evidence>
<evidence type="ECO:0000259" key="15">
    <source>
        <dbReference type="Pfam" id="PF01687"/>
    </source>
</evidence>
<keyword evidence="7" id="KW-0288">FMN</keyword>
<evidence type="ECO:0000313" key="16">
    <source>
        <dbReference type="EMBL" id="KAK3302589.1"/>
    </source>
</evidence>
<protein>
    <recommendedName>
        <fullName evidence="5">Riboflavin kinase</fullName>
        <ecNumber evidence="4">2.7.1.26</ecNumber>
    </recommendedName>
    <alternativeName>
        <fullName evidence="12">Flavin mononucleotide kinase 1</fullName>
    </alternativeName>
</protein>
<dbReference type="EC" id="2.7.1.26" evidence="4"/>
<dbReference type="InterPro" id="IPR023465">
    <property type="entry name" value="Riboflavin_kinase_dom_sf"/>
</dbReference>
<dbReference type="PANTHER" id="PTHR22749">
    <property type="entry name" value="RIBOFLAVIN KINASE/FMN ADENYLYLTRANSFERASE"/>
    <property type="match status" value="1"/>
</dbReference>
<dbReference type="GO" id="GO:0009398">
    <property type="term" value="P:FMN biosynthetic process"/>
    <property type="evidence" value="ECO:0007669"/>
    <property type="project" value="TreeGrafter"/>
</dbReference>
<comment type="similarity">
    <text evidence="3">Belongs to the flavokinase family.</text>
</comment>
<dbReference type="SUPFAM" id="SSF82114">
    <property type="entry name" value="Riboflavin kinase-like"/>
    <property type="match status" value="1"/>
</dbReference>
<comment type="pathway">
    <text evidence="2">Cofactor biosynthesis; FMN biosynthesis; FMN from riboflavin (ATP route): step 1/1.</text>
</comment>
<feature type="region of interest" description="Disordered" evidence="14">
    <location>
        <begin position="1"/>
        <end position="75"/>
    </location>
</feature>
<keyword evidence="8" id="KW-0808">Transferase</keyword>
<evidence type="ECO:0000256" key="8">
    <source>
        <dbReference type="ARBA" id="ARBA00022679"/>
    </source>
</evidence>
<keyword evidence="17" id="KW-1185">Reference proteome</keyword>
<dbReference type="InterPro" id="IPR023468">
    <property type="entry name" value="Riboflavin_kinase"/>
</dbReference>
<dbReference type="Pfam" id="PF01687">
    <property type="entry name" value="Flavokinase"/>
    <property type="match status" value="1"/>
</dbReference>
<keyword evidence="11" id="KW-0067">ATP-binding</keyword>
<dbReference type="EMBL" id="JAUDZG010000007">
    <property type="protein sequence ID" value="KAK3302589.1"/>
    <property type="molecule type" value="Genomic_DNA"/>
</dbReference>
<dbReference type="PANTHER" id="PTHR22749:SF6">
    <property type="entry name" value="RIBOFLAVIN KINASE"/>
    <property type="match status" value="1"/>
</dbReference>
<dbReference type="GeneID" id="87882750"/>
<organism evidence="16 17">
    <name type="scientific">Chaetomium strumarium</name>
    <dbReference type="NCBI Taxonomy" id="1170767"/>
    <lineage>
        <taxon>Eukaryota</taxon>
        <taxon>Fungi</taxon>
        <taxon>Dikarya</taxon>
        <taxon>Ascomycota</taxon>
        <taxon>Pezizomycotina</taxon>
        <taxon>Sordariomycetes</taxon>
        <taxon>Sordariomycetidae</taxon>
        <taxon>Sordariales</taxon>
        <taxon>Chaetomiaceae</taxon>
        <taxon>Chaetomium</taxon>
    </lineage>
</organism>
<evidence type="ECO:0000256" key="2">
    <source>
        <dbReference type="ARBA" id="ARBA00005201"/>
    </source>
</evidence>
<keyword evidence="6" id="KW-0285">Flavoprotein</keyword>
<dbReference type="GO" id="GO:0008531">
    <property type="term" value="F:riboflavin kinase activity"/>
    <property type="evidence" value="ECO:0007669"/>
    <property type="project" value="UniProtKB-EC"/>
</dbReference>
<dbReference type="Gene3D" id="2.40.30.30">
    <property type="entry name" value="Riboflavin kinase-like"/>
    <property type="match status" value="1"/>
</dbReference>
<evidence type="ECO:0000256" key="7">
    <source>
        <dbReference type="ARBA" id="ARBA00022643"/>
    </source>
</evidence>
<dbReference type="AlphaFoldDB" id="A0AAJ0GMB1"/>
<evidence type="ECO:0000256" key="11">
    <source>
        <dbReference type="ARBA" id="ARBA00022840"/>
    </source>
</evidence>
<dbReference type="InterPro" id="IPR015865">
    <property type="entry name" value="Riboflavin_kinase_bac/euk"/>
</dbReference>
<comment type="catalytic activity">
    <reaction evidence="13">
        <text>riboflavin + ATP = FMN + ADP + H(+)</text>
        <dbReference type="Rhea" id="RHEA:14357"/>
        <dbReference type="ChEBI" id="CHEBI:15378"/>
        <dbReference type="ChEBI" id="CHEBI:30616"/>
        <dbReference type="ChEBI" id="CHEBI:57986"/>
        <dbReference type="ChEBI" id="CHEBI:58210"/>
        <dbReference type="ChEBI" id="CHEBI:456216"/>
        <dbReference type="EC" id="2.7.1.26"/>
    </reaction>
</comment>
<dbReference type="RefSeq" id="XP_062718369.1">
    <property type="nucleotide sequence ID" value="XM_062863921.1"/>
</dbReference>
<comment type="function">
    <text evidence="1">Catalyzes the phosphorylation of riboflavin (vitamin B2) to form flavin mononucleotide (FMN) coenzyme.</text>
</comment>
<evidence type="ECO:0000256" key="1">
    <source>
        <dbReference type="ARBA" id="ARBA00003572"/>
    </source>
</evidence>
<keyword evidence="9" id="KW-0547">Nucleotide-binding</keyword>
<feature type="domain" description="Riboflavin kinase" evidence="15">
    <location>
        <begin position="418"/>
        <end position="522"/>
    </location>
</feature>
<evidence type="ECO:0000256" key="14">
    <source>
        <dbReference type="SAM" id="MobiDB-lite"/>
    </source>
</evidence>
<feature type="compositionally biased region" description="Pro residues" evidence="14">
    <location>
        <begin position="16"/>
        <end position="38"/>
    </location>
</feature>
<evidence type="ECO:0000313" key="17">
    <source>
        <dbReference type="Proteomes" id="UP001273166"/>
    </source>
</evidence>
<dbReference type="GO" id="GO:0005739">
    <property type="term" value="C:mitochondrion"/>
    <property type="evidence" value="ECO:0007669"/>
    <property type="project" value="TreeGrafter"/>
</dbReference>
<evidence type="ECO:0000256" key="3">
    <source>
        <dbReference type="ARBA" id="ARBA00010108"/>
    </source>
</evidence>
<evidence type="ECO:0000256" key="5">
    <source>
        <dbReference type="ARBA" id="ARBA00017394"/>
    </source>
</evidence>
<evidence type="ECO:0000256" key="10">
    <source>
        <dbReference type="ARBA" id="ARBA00022777"/>
    </source>
</evidence>
<dbReference type="Proteomes" id="UP001273166">
    <property type="component" value="Unassembled WGS sequence"/>
</dbReference>
<evidence type="ECO:0000256" key="12">
    <source>
        <dbReference type="ARBA" id="ARBA00029960"/>
    </source>
</evidence>
<sequence>MEVPASLQIRRKPVATPQPPVGPVPDPEFVKRPPPLPDRPAGDRLRLDTQLPTRPVSRGAEPSLLQVPGHRLRPQTSMPELSRFATDSQPPSPFNAAAPVPAATFGPGISDSKKSFVQAALSEARHFAGGLIPHPTESTKHYTILRHSPPLIFYRGPTTSVAITIFSSPDHPLPNDRTLWLQQRGFSGDSGMKIKAFFNATDDWLHVTPSTQVHVDQLPPDTERTWQRDIGKAAKKLLKDKGHKKAHVPRETHVIRIPEASDDGYFRLILCTGKGTPFESSESKSRCKTLCTSPIFRVASASADSSVFRGASLSTLPLEMGVFVASVVATTAVDKYTAPVKEPVQAVLDKVRPGLVAETVGSLVADELNERSAERDAERDRAFHVAHQAHVARAVLQADSNATGIHAIGPDSGPEPPFPLEFQGKVVAGTGRSQAELGMPTANLAGVPDEIRYRLKGVYFGWAQVVPPKKQQDPRNPNLEPYSPPWQKRQWHEAIITIAPSAHTRPSVLPKPEVTIHLLNFTVTGTTGTTGTGTNLSNNHTTSSSPDRSLLLGLTLKTLIMGLLRPIPLPPPPPLFPPHLSPLRERPLDACSRDICLTLVSLSDERENWRPGATLLRLRQQQQHEDDDDVLEKVMEVEGQVKKGMGMVPGMARVQTTISKVVVPLQHRVGIRGGGEEDRAGRDRVLGVGGFWVAR</sequence>
<reference evidence="16" key="1">
    <citation type="journal article" date="2023" name="Mol. Phylogenet. Evol.">
        <title>Genome-scale phylogeny and comparative genomics of the fungal order Sordariales.</title>
        <authorList>
            <person name="Hensen N."/>
            <person name="Bonometti L."/>
            <person name="Westerberg I."/>
            <person name="Brannstrom I.O."/>
            <person name="Guillou S."/>
            <person name="Cros-Aarteil S."/>
            <person name="Calhoun S."/>
            <person name="Haridas S."/>
            <person name="Kuo A."/>
            <person name="Mondo S."/>
            <person name="Pangilinan J."/>
            <person name="Riley R."/>
            <person name="LaButti K."/>
            <person name="Andreopoulos B."/>
            <person name="Lipzen A."/>
            <person name="Chen C."/>
            <person name="Yan M."/>
            <person name="Daum C."/>
            <person name="Ng V."/>
            <person name="Clum A."/>
            <person name="Steindorff A."/>
            <person name="Ohm R.A."/>
            <person name="Martin F."/>
            <person name="Silar P."/>
            <person name="Natvig D.O."/>
            <person name="Lalanne C."/>
            <person name="Gautier V."/>
            <person name="Ament-Velasquez S.L."/>
            <person name="Kruys A."/>
            <person name="Hutchinson M.I."/>
            <person name="Powell A.J."/>
            <person name="Barry K."/>
            <person name="Miller A.N."/>
            <person name="Grigoriev I.V."/>
            <person name="Debuchy R."/>
            <person name="Gladieux P."/>
            <person name="Hiltunen Thoren M."/>
            <person name="Johannesson H."/>
        </authorList>
    </citation>
    <scope>NUCLEOTIDE SEQUENCE</scope>
    <source>
        <strain evidence="16">CBS 333.67</strain>
    </source>
</reference>
<evidence type="ECO:0000256" key="4">
    <source>
        <dbReference type="ARBA" id="ARBA00012105"/>
    </source>
</evidence>
<feature type="region of interest" description="Disordered" evidence="14">
    <location>
        <begin position="528"/>
        <end position="547"/>
    </location>
</feature>